<dbReference type="InterPro" id="IPR004343">
    <property type="entry name" value="Plus-3_dom"/>
</dbReference>
<dbReference type="Gramene" id="Manes.15G037000.9.v8.1">
    <property type="protein sequence ID" value="Manes.15G037000.9.v8.1.CDS"/>
    <property type="gene ID" value="Manes.15G037000.v8.1"/>
</dbReference>
<dbReference type="EMBL" id="CM004401">
    <property type="protein sequence ID" value="OAY28050.1"/>
    <property type="molecule type" value="Genomic_DNA"/>
</dbReference>
<evidence type="ECO:0000313" key="6">
    <source>
        <dbReference type="Proteomes" id="UP000091857"/>
    </source>
</evidence>
<keyword evidence="6" id="KW-1185">Reference proteome</keyword>
<keyword evidence="1" id="KW-0862">Zinc</keyword>
<evidence type="ECO:0000259" key="4">
    <source>
        <dbReference type="PROSITE" id="PS51360"/>
    </source>
</evidence>
<dbReference type="Gramene" id="Manes.15G037000.4.v8.1">
    <property type="protein sequence ID" value="Manes.15G037000.4.v8.1.CDS"/>
    <property type="gene ID" value="Manes.15G037000.v8.1"/>
</dbReference>
<dbReference type="InterPro" id="IPR036128">
    <property type="entry name" value="Plus3-like_sf"/>
</dbReference>
<keyword evidence="1" id="KW-0479">Metal-binding</keyword>
<dbReference type="SUPFAM" id="SSF57756">
    <property type="entry name" value="Retrovirus zinc finger-like domains"/>
    <property type="match status" value="1"/>
</dbReference>
<dbReference type="GO" id="GO:0008270">
    <property type="term" value="F:zinc ion binding"/>
    <property type="evidence" value="ECO:0007669"/>
    <property type="project" value="UniProtKB-KW"/>
</dbReference>
<dbReference type="PROSITE" id="PS51360">
    <property type="entry name" value="PLUS3"/>
    <property type="match status" value="1"/>
</dbReference>
<dbReference type="Proteomes" id="UP000091857">
    <property type="component" value="Chromosome 15"/>
</dbReference>
<evidence type="ECO:0000256" key="1">
    <source>
        <dbReference type="PROSITE-ProRule" id="PRU00047"/>
    </source>
</evidence>
<reference evidence="6" key="1">
    <citation type="journal article" date="2016" name="Nat. Biotechnol.">
        <title>Sequencing wild and cultivated cassava and related species reveals extensive interspecific hybridization and genetic diversity.</title>
        <authorList>
            <person name="Bredeson J.V."/>
            <person name="Lyons J.B."/>
            <person name="Prochnik S.E."/>
            <person name="Wu G.A."/>
            <person name="Ha C.M."/>
            <person name="Edsinger-Gonzales E."/>
            <person name="Grimwood J."/>
            <person name="Schmutz J."/>
            <person name="Rabbi I.Y."/>
            <person name="Egesi C."/>
            <person name="Nauluvula P."/>
            <person name="Lebot V."/>
            <person name="Ndunguru J."/>
            <person name="Mkamilo G."/>
            <person name="Bart R.S."/>
            <person name="Setter T.L."/>
            <person name="Gleadow R.M."/>
            <person name="Kulakow P."/>
            <person name="Ferguson M.E."/>
            <person name="Rounsley S."/>
            <person name="Rokhsar D.S."/>
        </authorList>
    </citation>
    <scope>NUCLEOTIDE SEQUENCE [LARGE SCALE GENOMIC DNA]</scope>
    <source>
        <strain evidence="6">cv. AM560-2</strain>
    </source>
</reference>
<comment type="caution">
    <text evidence="5">The sequence shown here is derived from an EMBL/GenBank/DDBJ whole genome shotgun (WGS) entry which is preliminary data.</text>
</comment>
<gene>
    <name evidence="5" type="ORF">MANES_15G037000v8</name>
</gene>
<dbReference type="SUPFAM" id="SSF159042">
    <property type="entry name" value="Plus3-like"/>
    <property type="match status" value="1"/>
</dbReference>
<dbReference type="STRING" id="3983.A0A2C9UCV7"/>
<sequence length="996" mass="110076">MTFVATDTLSELVWYPQKGLRLRCADGSISNKNGSLLWGIVPANTASGLSSDMPISNTQKATSKRNFMASLATCNLGSEVSGGDDSTRFPTSDAAIGDPAEEMKNAMNISFLQRKDTRNNKGEGKPRLLVAENNRTRNEHIGRAANGNDGNHALGMEIALTSEIRSAKECEAYDTKMQNAGKGHEESPSIIRKERKNKIVVSHPPGIFPLEKLESGDENDVAAPHSENICGPTTEILALDYAGKAENETQLDDELFPVDKTLAVRQSTTKSRIQNLKGKSRALSDGDANEMMFNEEDNSHESVESCNSAGLFPTGKRRWNFEQQLIVGSKRVKRQIQESPSSSSLIKQDSSFMYWISNMTKGFSKSSEGGVPSFSPALEILNRGPENPDQVLITSKTNNDPGCRITGFQSIFQSLFCRKTKFQEAVTLNVDHPTEELKELELDNKICDLDATPIACSMVTGNIYKRFLPSNDEFNVSTSGNRETPVVHSHDVSMNFAATQENNRGNSTVNKHSCNLATSREKGGTSFSSSQGKHKTNNVEKIDPELPFEGNTASNFDPIGDPLESLWIARFTPKPSGLLLNQDPSKRSAGEALNWSSDGHRQKPQLQSPLGTFGEHENEELLQVLNSGSVTKAPFCAYKIKARYNYKCIHKLKPILASPRFENSEAMASLFARRLDALKHFMPSDEPYNAALATTTCFFCGIKGHHLQECPEITDTELEDLLRNMNSYNGVKEMPRVCIRCFQLDHWAAACPSACSRVRNQAESDASFVNHCGPSKMQLNARIEDNAMQKHIAAGPLTICDRNDFGMERDLNLTWKSNEAANSGEMKLNVKFLGDEIASSSREKKLKENLIEPVYETLNAEISDVPRGIIDAIRMLHLSRTDILKWTNSHMSLSHLDGFFLRVRLGKWEKGLGGTGYYVACITGTKMENSPQNSKKCIAVNVGGIKCLVESQHVSNHDFLEDELVAWWSATSRSGSKLPSEEELRLKAAGKKMLGF</sequence>
<dbReference type="OrthoDB" id="166375at2759"/>
<dbReference type="Gramene" id="Manes.15G037000.7.v8.1">
    <property type="protein sequence ID" value="Manes.15G037000.7.v8.1.CDS"/>
    <property type="gene ID" value="Manes.15G037000.v8.1"/>
</dbReference>
<dbReference type="Gene3D" id="3.90.70.200">
    <property type="entry name" value="Plus-3 domain"/>
    <property type="match status" value="1"/>
</dbReference>
<dbReference type="Gene3D" id="4.10.60.10">
    <property type="entry name" value="Zinc finger, CCHC-type"/>
    <property type="match status" value="1"/>
</dbReference>
<dbReference type="Gramene" id="Manes.15G037000.3.v8.1">
    <property type="protein sequence ID" value="Manes.15G037000.3.v8.1.CDS"/>
    <property type="gene ID" value="Manes.15G037000.v8.1"/>
</dbReference>
<dbReference type="AlphaFoldDB" id="A0A2C9UCV7"/>
<dbReference type="InterPro" id="IPR001878">
    <property type="entry name" value="Znf_CCHC"/>
</dbReference>
<dbReference type="SMART" id="SM00719">
    <property type="entry name" value="Plus3"/>
    <property type="match status" value="1"/>
</dbReference>
<accession>A0A2C9UCV7</accession>
<feature type="region of interest" description="Disordered" evidence="2">
    <location>
        <begin position="578"/>
        <end position="612"/>
    </location>
</feature>
<dbReference type="PROSITE" id="PS50158">
    <property type="entry name" value="ZF_CCHC"/>
    <property type="match status" value="1"/>
</dbReference>
<evidence type="ECO:0000259" key="3">
    <source>
        <dbReference type="PROSITE" id="PS50158"/>
    </source>
</evidence>
<dbReference type="SMART" id="SM00343">
    <property type="entry name" value="ZnF_C2HC"/>
    <property type="match status" value="2"/>
</dbReference>
<feature type="domain" description="CCHC-type" evidence="3">
    <location>
        <begin position="697"/>
        <end position="712"/>
    </location>
</feature>
<dbReference type="Gramene" id="Manes.15G037000.1.v8.1">
    <property type="protein sequence ID" value="Manes.15G037000.1.v8.1.CDS"/>
    <property type="gene ID" value="Manes.15G037000.v8.1"/>
</dbReference>
<proteinExistence type="predicted"/>
<evidence type="ECO:0008006" key="7">
    <source>
        <dbReference type="Google" id="ProtNLM"/>
    </source>
</evidence>
<feature type="domain" description="Plus3" evidence="4">
    <location>
        <begin position="867"/>
        <end position="996"/>
    </location>
</feature>
<protein>
    <recommendedName>
        <fullName evidence="7">CCHC-type domain-containing protein</fullName>
    </recommendedName>
</protein>
<dbReference type="PANTHER" id="PTHR38940:SF4">
    <property type="entry name" value="OS01G0775100 PROTEIN"/>
    <property type="match status" value="1"/>
</dbReference>
<dbReference type="Pfam" id="PF03126">
    <property type="entry name" value="Plus-3"/>
    <property type="match status" value="1"/>
</dbReference>
<keyword evidence="1" id="KW-0863">Zinc-finger</keyword>
<evidence type="ECO:0000313" key="5">
    <source>
        <dbReference type="EMBL" id="OAY28050.1"/>
    </source>
</evidence>
<name>A0A2C9UCV7_MANES</name>
<dbReference type="InterPro" id="IPR036875">
    <property type="entry name" value="Znf_CCHC_sf"/>
</dbReference>
<dbReference type="GO" id="GO:0003677">
    <property type="term" value="F:DNA binding"/>
    <property type="evidence" value="ECO:0007669"/>
    <property type="project" value="InterPro"/>
</dbReference>
<evidence type="ECO:0000256" key="2">
    <source>
        <dbReference type="SAM" id="MobiDB-lite"/>
    </source>
</evidence>
<organism evidence="5 6">
    <name type="scientific">Manihot esculenta</name>
    <name type="common">Cassava</name>
    <name type="synonym">Jatropha manihot</name>
    <dbReference type="NCBI Taxonomy" id="3983"/>
    <lineage>
        <taxon>Eukaryota</taxon>
        <taxon>Viridiplantae</taxon>
        <taxon>Streptophyta</taxon>
        <taxon>Embryophyta</taxon>
        <taxon>Tracheophyta</taxon>
        <taxon>Spermatophyta</taxon>
        <taxon>Magnoliopsida</taxon>
        <taxon>eudicotyledons</taxon>
        <taxon>Gunneridae</taxon>
        <taxon>Pentapetalae</taxon>
        <taxon>rosids</taxon>
        <taxon>fabids</taxon>
        <taxon>Malpighiales</taxon>
        <taxon>Euphorbiaceae</taxon>
        <taxon>Crotonoideae</taxon>
        <taxon>Manihoteae</taxon>
        <taxon>Manihot</taxon>
    </lineage>
</organism>
<dbReference type="PANTHER" id="PTHR38940">
    <property type="entry name" value="PLUS3 DOMAIN-CONTAINING PROTEIN"/>
    <property type="match status" value="1"/>
</dbReference>